<dbReference type="AlphaFoldDB" id="A0A7X0MX70"/>
<keyword evidence="1" id="KW-0732">Signal</keyword>
<protein>
    <submittedName>
        <fullName evidence="2">Uncharacterized protein</fullName>
    </submittedName>
</protein>
<comment type="caution">
    <text evidence="2">The sequence shown here is derived from an EMBL/GenBank/DDBJ whole genome shotgun (WGS) entry which is preliminary data.</text>
</comment>
<gene>
    <name evidence="2" type="ORF">HNR48_003713</name>
</gene>
<dbReference type="EMBL" id="JACHHT010000003">
    <property type="protein sequence ID" value="MBB6523411.1"/>
    <property type="molecule type" value="Genomic_DNA"/>
</dbReference>
<reference evidence="2 3" key="1">
    <citation type="submission" date="2020-08" db="EMBL/GenBank/DDBJ databases">
        <title>Genomic Encyclopedia of Type Strains, Phase IV (KMG-IV): sequencing the most valuable type-strain genomes for metagenomic binning, comparative biology and taxonomic classification.</title>
        <authorList>
            <person name="Goeker M."/>
        </authorList>
    </citation>
    <scope>NUCLEOTIDE SEQUENCE [LARGE SCALE GENOMIC DNA]</scope>
    <source>
        <strain evidence="2 3">DSM 22368</strain>
    </source>
</reference>
<proteinExistence type="predicted"/>
<accession>A0A7X0MX70</accession>
<feature type="chain" id="PRO_5030725690" evidence="1">
    <location>
        <begin position="36"/>
        <end position="285"/>
    </location>
</feature>
<organism evidence="2 3">
    <name type="scientific">Pseudoteredinibacter isoporae</name>
    <dbReference type="NCBI Taxonomy" id="570281"/>
    <lineage>
        <taxon>Bacteria</taxon>
        <taxon>Pseudomonadati</taxon>
        <taxon>Pseudomonadota</taxon>
        <taxon>Gammaproteobacteria</taxon>
        <taxon>Cellvibrionales</taxon>
        <taxon>Cellvibrionaceae</taxon>
        <taxon>Pseudoteredinibacter</taxon>
    </lineage>
</organism>
<evidence type="ECO:0000313" key="3">
    <source>
        <dbReference type="Proteomes" id="UP000528457"/>
    </source>
</evidence>
<dbReference type="RefSeq" id="WP_166847909.1">
    <property type="nucleotide sequence ID" value="NZ_JAAONY010000003.1"/>
</dbReference>
<sequence length="285" mass="32000">MSDVSDFSSVCNPSRRRTACLFSVLLLASFSPASSAQTHPTQYAFEHPTDYTFKSGFSVISGWHCEANRIEVFIDGNNIGLATMHAPRSDKKTICGHEKSGFSLFYDYNALKAGWHRIALYADGKLILQRHINTARITGVGLNLAAVNPLNPFLDLSKLEMEQRAFSEVNGMNRQLRFGEHNVNTRTNSEDVPEKALSRIALELKQKKTLPTSNNKFLQPCNFGPGLQKRSFHTGQFAGFSDVFSEDGYLCEHPDEDSFYGGLPESRMNAFQYSLPLKPRHPQRK</sequence>
<dbReference type="Proteomes" id="UP000528457">
    <property type="component" value="Unassembled WGS sequence"/>
</dbReference>
<dbReference type="InParanoid" id="A0A7X0MX70"/>
<evidence type="ECO:0000256" key="1">
    <source>
        <dbReference type="SAM" id="SignalP"/>
    </source>
</evidence>
<name>A0A7X0MX70_9GAMM</name>
<feature type="signal peptide" evidence="1">
    <location>
        <begin position="1"/>
        <end position="35"/>
    </location>
</feature>
<evidence type="ECO:0000313" key="2">
    <source>
        <dbReference type="EMBL" id="MBB6523411.1"/>
    </source>
</evidence>
<keyword evidence="3" id="KW-1185">Reference proteome</keyword>